<evidence type="ECO:0000313" key="1">
    <source>
        <dbReference type="EMBL" id="RYN70491.1"/>
    </source>
</evidence>
<gene>
    <name evidence="1" type="ORF">AA0117_g10456</name>
</gene>
<protein>
    <submittedName>
        <fullName evidence="1">Uncharacterized protein</fullName>
    </submittedName>
</protein>
<dbReference type="Proteomes" id="UP000291422">
    <property type="component" value="Unassembled WGS sequence"/>
</dbReference>
<dbReference type="AlphaFoldDB" id="A0A4Q4N649"/>
<comment type="caution">
    <text evidence="1">The sequence shown here is derived from an EMBL/GenBank/DDBJ whole genome shotgun (WGS) entry which is preliminary data.</text>
</comment>
<sequence>MTTPLHPVYLLAHKQRFSGAAPSCLADIEIAHQDMFLLEPM</sequence>
<organism evidence="1 2">
    <name type="scientific">Alternaria alternata</name>
    <name type="common">Alternaria rot fungus</name>
    <name type="synonym">Torula alternata</name>
    <dbReference type="NCBI Taxonomy" id="5599"/>
    <lineage>
        <taxon>Eukaryota</taxon>
        <taxon>Fungi</taxon>
        <taxon>Dikarya</taxon>
        <taxon>Ascomycota</taxon>
        <taxon>Pezizomycotina</taxon>
        <taxon>Dothideomycetes</taxon>
        <taxon>Pleosporomycetidae</taxon>
        <taxon>Pleosporales</taxon>
        <taxon>Pleosporineae</taxon>
        <taxon>Pleosporaceae</taxon>
        <taxon>Alternaria</taxon>
        <taxon>Alternaria sect. Alternaria</taxon>
        <taxon>Alternaria alternata complex</taxon>
    </lineage>
</organism>
<reference evidence="2" key="1">
    <citation type="journal article" date="2019" name="bioRxiv">
        <title>Genomics, evolutionary history and diagnostics of the Alternaria alternata species group including apple and Asian pear pathotypes.</title>
        <authorList>
            <person name="Armitage A.D."/>
            <person name="Cockerton H.M."/>
            <person name="Sreenivasaprasad S."/>
            <person name="Woodhall J.W."/>
            <person name="Lane C.R."/>
            <person name="Harrison R.J."/>
            <person name="Clarkson J.P."/>
        </authorList>
    </citation>
    <scope>NUCLEOTIDE SEQUENCE [LARGE SCALE GENOMIC DNA]</scope>
    <source>
        <strain evidence="2">FERA 1177</strain>
    </source>
</reference>
<name>A0A4Q4N649_ALTAL</name>
<dbReference type="EMBL" id="PDXD01000040">
    <property type="protein sequence ID" value="RYN70491.1"/>
    <property type="molecule type" value="Genomic_DNA"/>
</dbReference>
<evidence type="ECO:0000313" key="2">
    <source>
        <dbReference type="Proteomes" id="UP000291422"/>
    </source>
</evidence>
<accession>A0A4Q4N649</accession>
<proteinExistence type="predicted"/>